<dbReference type="CDD" id="cd12148">
    <property type="entry name" value="fungal_TF_MHR"/>
    <property type="match status" value="1"/>
</dbReference>
<name>A0AAE8SUG8_9PEZI</name>
<dbReference type="GO" id="GO:0006351">
    <property type="term" value="P:DNA-templated transcription"/>
    <property type="evidence" value="ECO:0007669"/>
    <property type="project" value="InterPro"/>
</dbReference>
<dbReference type="AlphaFoldDB" id="A0AAE8SUG8"/>
<proteinExistence type="predicted"/>
<gene>
    <name evidence="3" type="ORF">DNG_04354</name>
</gene>
<comment type="caution">
    <text evidence="3">The sequence shown here is derived from an EMBL/GenBank/DDBJ whole genome shotgun (WGS) entry which is preliminary data.</text>
</comment>
<dbReference type="Proteomes" id="UP001187682">
    <property type="component" value="Unassembled WGS sequence"/>
</dbReference>
<organism evidence="3 4">
    <name type="scientific">Cephalotrichum gorgonifer</name>
    <dbReference type="NCBI Taxonomy" id="2041049"/>
    <lineage>
        <taxon>Eukaryota</taxon>
        <taxon>Fungi</taxon>
        <taxon>Dikarya</taxon>
        <taxon>Ascomycota</taxon>
        <taxon>Pezizomycotina</taxon>
        <taxon>Sordariomycetes</taxon>
        <taxon>Hypocreomycetidae</taxon>
        <taxon>Microascales</taxon>
        <taxon>Microascaceae</taxon>
        <taxon>Cephalotrichum</taxon>
    </lineage>
</organism>
<sequence>MAIQSPSMMEFLGLRHDTNAWLVNMERHSPAADSTTAGWSPELFMLPSEQVTSALAAFSDKVHRWYPILSDADFNELLYKSSNGFANQPGSHTCLTMLVLAIGSLVQQAPLPTAGLEIRAGMQYFERATSYFAEAMADYSIIGLQCQILFSLYYLCLVRPCQAHDYIMIASVRAQNMLKSRLYEDDTHQLEALRRACWAVILIESELGAQLDLAESGIWKYDQHLQLPTADETWHFGRPATASPGTNTASPQSYITDSHSAEVLSYFMAEIAMQRMLRRCTKSMSNWTGGGLQYAPIIANELELQLEQWYQYLPPSLCFNRHPFSAADVPELPSAQFLQMQYSAYRASIYWPAVHQTVESGRADPSQLLFCSKFFDAYVSFSISAEACLDTCIPNAWTLYARFVLEVPFPGFSPWPSVLSRFPACCRCERIDY</sequence>
<reference evidence="3" key="1">
    <citation type="submission" date="2018-03" db="EMBL/GenBank/DDBJ databases">
        <authorList>
            <person name="Guldener U."/>
        </authorList>
    </citation>
    <scope>NUCLEOTIDE SEQUENCE</scope>
</reference>
<feature type="domain" description="Xylanolytic transcriptional activator regulatory" evidence="2">
    <location>
        <begin position="57"/>
        <end position="236"/>
    </location>
</feature>
<dbReference type="EMBL" id="ONZQ02000005">
    <property type="protein sequence ID" value="SPO01681.1"/>
    <property type="molecule type" value="Genomic_DNA"/>
</dbReference>
<keyword evidence="4" id="KW-1185">Reference proteome</keyword>
<evidence type="ECO:0000259" key="2">
    <source>
        <dbReference type="Pfam" id="PF04082"/>
    </source>
</evidence>
<accession>A0AAE8SUG8</accession>
<dbReference type="PANTHER" id="PTHR47785:SF3">
    <property type="entry name" value="ZN(2)-C6 FUNGAL-TYPE DOMAIN-CONTAINING PROTEIN"/>
    <property type="match status" value="1"/>
</dbReference>
<evidence type="ECO:0000313" key="4">
    <source>
        <dbReference type="Proteomes" id="UP001187682"/>
    </source>
</evidence>
<evidence type="ECO:0000256" key="1">
    <source>
        <dbReference type="ARBA" id="ARBA00023242"/>
    </source>
</evidence>
<protein>
    <recommendedName>
        <fullName evidence="2">Xylanolytic transcriptional activator regulatory domain-containing protein</fullName>
    </recommendedName>
</protein>
<dbReference type="Pfam" id="PF04082">
    <property type="entry name" value="Fungal_trans"/>
    <property type="match status" value="1"/>
</dbReference>
<dbReference type="InterPro" id="IPR007219">
    <property type="entry name" value="XnlR_reg_dom"/>
</dbReference>
<dbReference type="PANTHER" id="PTHR47785">
    <property type="entry name" value="ZN(II)2CYS6 TRANSCRIPTION FACTOR (EUROFUNG)-RELATED-RELATED"/>
    <property type="match status" value="1"/>
</dbReference>
<dbReference type="InterPro" id="IPR053181">
    <property type="entry name" value="EcdB-like_regulator"/>
</dbReference>
<keyword evidence="1" id="KW-0539">Nucleus</keyword>
<dbReference type="GO" id="GO:0003677">
    <property type="term" value="F:DNA binding"/>
    <property type="evidence" value="ECO:0007669"/>
    <property type="project" value="InterPro"/>
</dbReference>
<evidence type="ECO:0000313" key="3">
    <source>
        <dbReference type="EMBL" id="SPO01681.1"/>
    </source>
</evidence>
<dbReference type="GO" id="GO:0008270">
    <property type="term" value="F:zinc ion binding"/>
    <property type="evidence" value="ECO:0007669"/>
    <property type="project" value="InterPro"/>
</dbReference>